<comment type="subcellular location">
    <subcellularLocation>
        <location evidence="1">Membrane</location>
        <topology evidence="1">Multi-pass membrane protein</topology>
    </subcellularLocation>
</comment>
<dbReference type="Proteomes" id="UP000095023">
    <property type="component" value="Unassembled WGS sequence"/>
</dbReference>
<dbReference type="InterPro" id="IPR022535">
    <property type="entry name" value="Golgi_pH-regulator_cons_dom"/>
</dbReference>
<dbReference type="PANTHER" id="PTHR15948">
    <property type="entry name" value="G-PROTEIN COUPLED RECEPTOR 89-RELATED"/>
    <property type="match status" value="1"/>
</dbReference>
<reference evidence="9" key="1">
    <citation type="submission" date="2016-02" db="EMBL/GenBank/DDBJ databases">
        <title>Comparative genomics of biotechnologically important yeasts.</title>
        <authorList>
            <consortium name="DOE Joint Genome Institute"/>
            <person name="Riley R."/>
            <person name="Haridas S."/>
            <person name="Wolfe K.H."/>
            <person name="Lopes M.R."/>
            <person name="Hittinger C.T."/>
            <person name="Goker M."/>
            <person name="Salamov A."/>
            <person name="Wisecaver J."/>
            <person name="Long T.M."/>
            <person name="Aerts A.L."/>
            <person name="Barry K."/>
            <person name="Choi C."/>
            <person name="Clum A."/>
            <person name="Coughlan A.Y."/>
            <person name="Deshpande S."/>
            <person name="Douglass A.P."/>
            <person name="Hanson S.J."/>
            <person name="Klenk H.-P."/>
            <person name="Labutti K."/>
            <person name="Lapidus A."/>
            <person name="Lindquist E."/>
            <person name="Lipzen A."/>
            <person name="Meier-Kolthoff J.P."/>
            <person name="Ohm R.A."/>
            <person name="Otillar R.P."/>
            <person name="Pangilinan J."/>
            <person name="Peng Y."/>
            <person name="Rokas A."/>
            <person name="Rosa C.A."/>
            <person name="Scheuner C."/>
            <person name="Sibirny A.A."/>
            <person name="Slot J.C."/>
            <person name="Stielow J.B."/>
            <person name="Sun H."/>
            <person name="Kurtzman C.P."/>
            <person name="Blackwell M."/>
            <person name="Jeffries T.W."/>
            <person name="Grigoriev I.V."/>
        </authorList>
    </citation>
    <scope>NUCLEOTIDE SEQUENCE [LARGE SCALE GENOMIC DNA]</scope>
    <source>
        <strain evidence="9">NRRL Y-17796</strain>
    </source>
</reference>
<evidence type="ECO:0000313" key="8">
    <source>
        <dbReference type="EMBL" id="ODV88816.1"/>
    </source>
</evidence>
<feature type="transmembrane region" description="Helical" evidence="5">
    <location>
        <begin position="293"/>
        <end position="320"/>
    </location>
</feature>
<proteinExistence type="predicted"/>
<keyword evidence="3 5" id="KW-1133">Transmembrane helix</keyword>
<evidence type="ECO:0000256" key="4">
    <source>
        <dbReference type="ARBA" id="ARBA00023136"/>
    </source>
</evidence>
<feature type="domain" description="Golgi pH regulator conserved" evidence="7">
    <location>
        <begin position="67"/>
        <end position="129"/>
    </location>
</feature>
<organism evidence="8 9">
    <name type="scientific">Tortispora caseinolytica NRRL Y-17796</name>
    <dbReference type="NCBI Taxonomy" id="767744"/>
    <lineage>
        <taxon>Eukaryota</taxon>
        <taxon>Fungi</taxon>
        <taxon>Dikarya</taxon>
        <taxon>Ascomycota</taxon>
        <taxon>Saccharomycotina</taxon>
        <taxon>Trigonopsidomycetes</taxon>
        <taxon>Trigonopsidales</taxon>
        <taxon>Trigonopsidaceae</taxon>
        <taxon>Tortispora</taxon>
    </lineage>
</organism>
<keyword evidence="9" id="KW-1185">Reference proteome</keyword>
<protein>
    <recommendedName>
        <fullName evidence="10">Abscisic acid G-protein coupled receptor-like domain-containing protein</fullName>
    </recommendedName>
</protein>
<gene>
    <name evidence="8" type="ORF">CANCADRAFT_32281</name>
</gene>
<evidence type="ECO:0000313" key="9">
    <source>
        <dbReference type="Proteomes" id="UP000095023"/>
    </source>
</evidence>
<accession>A0A1E4TAN3</accession>
<evidence type="ECO:0000256" key="5">
    <source>
        <dbReference type="SAM" id="Phobius"/>
    </source>
</evidence>
<keyword evidence="2 5" id="KW-0812">Transmembrane</keyword>
<feature type="transmembrane region" description="Helical" evidence="5">
    <location>
        <begin position="332"/>
        <end position="353"/>
    </location>
</feature>
<evidence type="ECO:0000256" key="2">
    <source>
        <dbReference type="ARBA" id="ARBA00022692"/>
    </source>
</evidence>
<feature type="transmembrane region" description="Helical" evidence="5">
    <location>
        <begin position="12"/>
        <end position="32"/>
    </location>
</feature>
<dbReference type="InterPro" id="IPR025969">
    <property type="entry name" value="ABA_GPCR_dom"/>
</dbReference>
<name>A0A1E4TAN3_9ASCO</name>
<feature type="transmembrane region" description="Helical" evidence="5">
    <location>
        <begin position="73"/>
        <end position="98"/>
    </location>
</feature>
<dbReference type="InterPro" id="IPR015672">
    <property type="entry name" value="GPHR/GTG"/>
</dbReference>
<keyword evidence="4 5" id="KW-0472">Membrane</keyword>
<evidence type="ECO:0000259" key="7">
    <source>
        <dbReference type="Pfam" id="PF12537"/>
    </source>
</evidence>
<feature type="domain" description="Abscisic acid G-protein coupled receptor-like" evidence="6">
    <location>
        <begin position="222"/>
        <end position="401"/>
    </location>
</feature>
<feature type="transmembrane region" description="Helical" evidence="5">
    <location>
        <begin position="384"/>
        <end position="403"/>
    </location>
</feature>
<dbReference type="GO" id="GO:0016020">
    <property type="term" value="C:membrane"/>
    <property type="evidence" value="ECO:0007669"/>
    <property type="project" value="UniProtKB-SubCell"/>
</dbReference>
<evidence type="ECO:0000256" key="1">
    <source>
        <dbReference type="ARBA" id="ARBA00004141"/>
    </source>
</evidence>
<dbReference type="PANTHER" id="PTHR15948:SF0">
    <property type="entry name" value="GOLGI PH REGULATOR A-RELATED"/>
    <property type="match status" value="1"/>
</dbReference>
<feature type="transmembrane region" description="Helical" evidence="5">
    <location>
        <begin position="234"/>
        <end position="252"/>
    </location>
</feature>
<dbReference type="AlphaFoldDB" id="A0A1E4TAN3"/>
<evidence type="ECO:0008006" key="10">
    <source>
        <dbReference type="Google" id="ProtNLM"/>
    </source>
</evidence>
<dbReference type="EMBL" id="KV453843">
    <property type="protein sequence ID" value="ODV88816.1"/>
    <property type="molecule type" value="Genomic_DNA"/>
</dbReference>
<evidence type="ECO:0000256" key="3">
    <source>
        <dbReference type="ARBA" id="ARBA00022989"/>
    </source>
</evidence>
<dbReference type="OrthoDB" id="264392at2759"/>
<dbReference type="Pfam" id="PF12537">
    <property type="entry name" value="GPHR_N"/>
    <property type="match status" value="1"/>
</dbReference>
<sequence>MKFIGYPRIHSKPGWLMVAMLYFSLIGLFIIADSTLRSLIPRKEYHGNDNYTYMFGFVRSAIYTLKNSCLEQIGLFGITMMAILSGFGSVSAIYAVFFDPARKSRKLRESDTQQFVVSLKSADEMLAEKYLQLNALLGLGGTGTNMSLSEAELKSYLRNHSDNDTKKENRGIFSSVMSGLGRGGKAHKISSLRQEIQGLELVRKSVDQDLRTCNKRIQQQRYERTTVGWISKQMYGVFSLYCIYRLLSVIVGRRSLTGKLTGVEDRRGSNDLVTSILAIWLKYWDPELDIESWQGICGFLVSGVIFLCSLSSAVTTAKLFRKLTNVSEVSTSLFYLISAELFGSYMIATSMMLRSNLPENISSAVTKALGVPFDTVFADRWFDLIYTLASVFTGVALYVAHILTPDTDDMLDLEAGIPKNA</sequence>
<evidence type="ECO:0000259" key="6">
    <source>
        <dbReference type="Pfam" id="PF12430"/>
    </source>
</evidence>
<dbReference type="Pfam" id="PF12430">
    <property type="entry name" value="ABA_GPCR"/>
    <property type="match status" value="1"/>
</dbReference>